<dbReference type="PANTHER" id="PTHR13390">
    <property type="entry name" value="LIPASE"/>
    <property type="match status" value="1"/>
</dbReference>
<dbReference type="PANTHER" id="PTHR13390:SF0">
    <property type="entry name" value="LIPID DROPLET-ASSOCIATED HYDROLASE"/>
    <property type="match status" value="1"/>
</dbReference>
<dbReference type="AlphaFoldDB" id="A0AAX6E2C2"/>
<evidence type="ECO:0000313" key="2">
    <source>
        <dbReference type="EMBL" id="KAJ6798214.1"/>
    </source>
</evidence>
<organism evidence="2 4">
    <name type="scientific">Iris pallida</name>
    <name type="common">Sweet iris</name>
    <dbReference type="NCBI Taxonomy" id="29817"/>
    <lineage>
        <taxon>Eukaryota</taxon>
        <taxon>Viridiplantae</taxon>
        <taxon>Streptophyta</taxon>
        <taxon>Embryophyta</taxon>
        <taxon>Tracheophyta</taxon>
        <taxon>Spermatophyta</taxon>
        <taxon>Magnoliopsida</taxon>
        <taxon>Liliopsida</taxon>
        <taxon>Asparagales</taxon>
        <taxon>Iridaceae</taxon>
        <taxon>Iridoideae</taxon>
        <taxon>Irideae</taxon>
        <taxon>Iris</taxon>
    </lineage>
</organism>
<dbReference type="GO" id="GO:0019915">
    <property type="term" value="P:lipid storage"/>
    <property type="evidence" value="ECO:0007669"/>
    <property type="project" value="InterPro"/>
</dbReference>
<comment type="caution">
    <text evidence="2">The sequence shown here is derived from an EMBL/GenBank/DDBJ whole genome shotgun (WGS) entry which is preliminary data.</text>
</comment>
<dbReference type="GO" id="GO:0016298">
    <property type="term" value="F:lipase activity"/>
    <property type="evidence" value="ECO:0007669"/>
    <property type="project" value="InterPro"/>
</dbReference>
<sequence>MEVFKRLQQQVTFVVGLYPFLTLNKKSLIQSQIGMVARSSILSASISYVVSLLGLLPTWLSSAIARQLIVKSWSSTAIDAACSHLLQYHTVRNALFLAMTEFTELSKEPDWSFMKKKQDQIAFLFGTDDHWGPLSVFEVISRRVPGIALSLEEEGHTHAFSCTKAGSIWVARYVAALTRSQIPNL</sequence>
<dbReference type="EMBL" id="JANAVB010040417">
    <property type="protein sequence ID" value="KAJ6798214.1"/>
    <property type="molecule type" value="Genomic_DNA"/>
</dbReference>
<evidence type="ECO:0000256" key="1">
    <source>
        <dbReference type="ARBA" id="ARBA00022801"/>
    </source>
</evidence>
<protein>
    <submittedName>
        <fullName evidence="2">Lipid droplet-associated hydrolase</fullName>
    </submittedName>
</protein>
<keyword evidence="4" id="KW-1185">Reference proteome</keyword>
<reference evidence="2" key="2">
    <citation type="submission" date="2023-04" db="EMBL/GenBank/DDBJ databases">
        <authorList>
            <person name="Bruccoleri R.E."/>
            <person name="Oakeley E.J."/>
            <person name="Faust A.-M."/>
            <person name="Dessus-Babus S."/>
            <person name="Altorfer M."/>
            <person name="Burckhardt D."/>
            <person name="Oertli M."/>
            <person name="Naumann U."/>
            <person name="Petersen F."/>
            <person name="Wong J."/>
        </authorList>
    </citation>
    <scope>NUCLEOTIDE SEQUENCE</scope>
    <source>
        <strain evidence="2">GSM-AAB239-AS_SAM_17_03QT</strain>
        <tissue evidence="2">Leaf</tissue>
    </source>
</reference>
<dbReference type="Pfam" id="PF10230">
    <property type="entry name" value="LIDHydrolase"/>
    <property type="match status" value="1"/>
</dbReference>
<dbReference type="InterPro" id="IPR019363">
    <property type="entry name" value="LDAH"/>
</dbReference>
<dbReference type="Proteomes" id="UP001140949">
    <property type="component" value="Unassembled WGS sequence"/>
</dbReference>
<dbReference type="GO" id="GO:0005811">
    <property type="term" value="C:lipid droplet"/>
    <property type="evidence" value="ECO:0007669"/>
    <property type="project" value="InterPro"/>
</dbReference>
<keyword evidence="1 2" id="KW-0378">Hydrolase</keyword>
<accession>A0AAX6E2C2</accession>
<gene>
    <name evidence="2" type="ORF">M6B38_214010</name>
    <name evidence="3" type="ORF">M6B38_412235</name>
</gene>
<evidence type="ECO:0000313" key="3">
    <source>
        <dbReference type="EMBL" id="KAJ6817317.1"/>
    </source>
</evidence>
<proteinExistence type="predicted"/>
<evidence type="ECO:0000313" key="4">
    <source>
        <dbReference type="Proteomes" id="UP001140949"/>
    </source>
</evidence>
<dbReference type="EMBL" id="JANAVB010027997">
    <property type="protein sequence ID" value="KAJ6817317.1"/>
    <property type="molecule type" value="Genomic_DNA"/>
</dbReference>
<name>A0AAX6E2C2_IRIPA</name>
<reference evidence="2" key="1">
    <citation type="journal article" date="2023" name="GigaByte">
        <title>Genome assembly of the bearded iris, Iris pallida Lam.</title>
        <authorList>
            <person name="Bruccoleri R.E."/>
            <person name="Oakeley E.J."/>
            <person name="Faust A.M.E."/>
            <person name="Altorfer M."/>
            <person name="Dessus-Babus S."/>
            <person name="Burckhardt D."/>
            <person name="Oertli M."/>
            <person name="Naumann U."/>
            <person name="Petersen F."/>
            <person name="Wong J."/>
        </authorList>
    </citation>
    <scope>NUCLEOTIDE SEQUENCE</scope>
    <source>
        <strain evidence="2">GSM-AAB239-AS_SAM_17_03QT</strain>
    </source>
</reference>